<feature type="region of interest" description="Disordered" evidence="1">
    <location>
        <begin position="114"/>
        <end position="144"/>
    </location>
</feature>
<sequence length="287" mass="32328">MSYKDFTIKIIESINQGWRNHYFQAYDKIHHMTHTFQLFEYFPETNVIRVYIVGQQKPTNLKTTNLANLVYLGPDMRALTPPQQRQLLPDGGLPGLPGFPGGWNPSDGIPWLPGNWIPSGETPEVPGDGSQEGGTPPSEPISKCQSQAEIREFFRTSIKGSPIKYNTIDSPVAFSPGRYRSYNAITGEVIVSGYSINVSDICTVTTDISPHPSQSLPCMSRSQMESFVRSLSAGRMIALYTTYDPAIKVVGEFLYFDDFNYHIRFKHHPSGEIRQQFFDTLCEIYPA</sequence>
<dbReference type="Proteomes" id="UP001519328">
    <property type="component" value="Unassembled WGS sequence"/>
</dbReference>
<comment type="caution">
    <text evidence="2">The sequence shown here is derived from an EMBL/GenBank/DDBJ whole genome shotgun (WGS) entry which is preliminary data.</text>
</comment>
<evidence type="ECO:0000313" key="3">
    <source>
        <dbReference type="Proteomes" id="UP001519328"/>
    </source>
</evidence>
<dbReference type="RefSeq" id="WP_209478824.1">
    <property type="nucleotide sequence ID" value="NZ_JAGGKK010000001.1"/>
</dbReference>
<name>A0ABS4H8G6_9BACI</name>
<protein>
    <submittedName>
        <fullName evidence="2">Uncharacterized protein</fullName>
    </submittedName>
</protein>
<reference evidence="2 3" key="1">
    <citation type="submission" date="2021-03" db="EMBL/GenBank/DDBJ databases">
        <title>Genomic Encyclopedia of Type Strains, Phase IV (KMG-IV): sequencing the most valuable type-strain genomes for metagenomic binning, comparative biology and taxonomic classification.</title>
        <authorList>
            <person name="Goeker M."/>
        </authorList>
    </citation>
    <scope>NUCLEOTIDE SEQUENCE [LARGE SCALE GENOMIC DNA]</scope>
    <source>
        <strain evidence="2 3">DSM 21085</strain>
    </source>
</reference>
<dbReference type="EMBL" id="JAGGKK010000001">
    <property type="protein sequence ID" value="MBP1947163.1"/>
    <property type="molecule type" value="Genomic_DNA"/>
</dbReference>
<gene>
    <name evidence="2" type="ORF">J2Z82_000086</name>
</gene>
<accession>A0ABS4H8G6</accession>
<evidence type="ECO:0000256" key="1">
    <source>
        <dbReference type="SAM" id="MobiDB-lite"/>
    </source>
</evidence>
<organism evidence="2 3">
    <name type="scientific">Virgibacillus litoralis</name>
    <dbReference type="NCBI Taxonomy" id="578221"/>
    <lineage>
        <taxon>Bacteria</taxon>
        <taxon>Bacillati</taxon>
        <taxon>Bacillota</taxon>
        <taxon>Bacilli</taxon>
        <taxon>Bacillales</taxon>
        <taxon>Bacillaceae</taxon>
        <taxon>Virgibacillus</taxon>
    </lineage>
</organism>
<evidence type="ECO:0000313" key="2">
    <source>
        <dbReference type="EMBL" id="MBP1947163.1"/>
    </source>
</evidence>
<keyword evidence="3" id="KW-1185">Reference proteome</keyword>
<proteinExistence type="predicted"/>